<dbReference type="PROSITE" id="PS50157">
    <property type="entry name" value="ZINC_FINGER_C2H2_2"/>
    <property type="match status" value="1"/>
</dbReference>
<keyword evidence="1" id="KW-0479">Metal-binding</keyword>
<gene>
    <name evidence="3" type="ORF">FCALED_LOCUS11028</name>
</gene>
<organism evidence="3 4">
    <name type="scientific">Funneliformis caledonium</name>
    <dbReference type="NCBI Taxonomy" id="1117310"/>
    <lineage>
        <taxon>Eukaryota</taxon>
        <taxon>Fungi</taxon>
        <taxon>Fungi incertae sedis</taxon>
        <taxon>Mucoromycota</taxon>
        <taxon>Glomeromycotina</taxon>
        <taxon>Glomeromycetes</taxon>
        <taxon>Glomerales</taxon>
        <taxon>Glomeraceae</taxon>
        <taxon>Funneliformis</taxon>
    </lineage>
</organism>
<dbReference type="PROSITE" id="PS00028">
    <property type="entry name" value="ZINC_FINGER_C2H2_1"/>
    <property type="match status" value="1"/>
</dbReference>
<dbReference type="AlphaFoldDB" id="A0A9N9DR24"/>
<dbReference type="GO" id="GO:0008270">
    <property type="term" value="F:zinc ion binding"/>
    <property type="evidence" value="ECO:0007669"/>
    <property type="project" value="UniProtKB-KW"/>
</dbReference>
<proteinExistence type="predicted"/>
<sequence length="139" mass="16571">MKDLTEMPKCPSCNKVFEDWQALGNHMKKHFNDSDEDIPLLNQLIHRISQNLVNCKRVHFEQDSYNSQKRVTFDADESVEKSDFDIPFPSYLNMTDVNTNECVEYNDLFAGMLTDARDIYQEFLKEYMKFMHMITRFHI</sequence>
<dbReference type="EMBL" id="CAJVPQ010004385">
    <property type="protein sequence ID" value="CAG8650290.1"/>
    <property type="molecule type" value="Genomic_DNA"/>
</dbReference>
<dbReference type="Proteomes" id="UP000789570">
    <property type="component" value="Unassembled WGS sequence"/>
</dbReference>
<keyword evidence="4" id="KW-1185">Reference proteome</keyword>
<accession>A0A9N9DR24</accession>
<keyword evidence="1" id="KW-0863">Zinc-finger</keyword>
<dbReference type="Pfam" id="PF13912">
    <property type="entry name" value="zf-C2H2_6"/>
    <property type="match status" value="1"/>
</dbReference>
<evidence type="ECO:0000313" key="3">
    <source>
        <dbReference type="EMBL" id="CAG8650290.1"/>
    </source>
</evidence>
<dbReference type="SUPFAM" id="SSF57667">
    <property type="entry name" value="beta-beta-alpha zinc fingers"/>
    <property type="match status" value="1"/>
</dbReference>
<keyword evidence="1" id="KW-0862">Zinc</keyword>
<protein>
    <submittedName>
        <fullName evidence="3">6844_t:CDS:1</fullName>
    </submittedName>
</protein>
<dbReference type="InterPro" id="IPR013087">
    <property type="entry name" value="Znf_C2H2_type"/>
</dbReference>
<evidence type="ECO:0000313" key="4">
    <source>
        <dbReference type="Proteomes" id="UP000789570"/>
    </source>
</evidence>
<evidence type="ECO:0000256" key="1">
    <source>
        <dbReference type="PROSITE-ProRule" id="PRU00042"/>
    </source>
</evidence>
<feature type="domain" description="C2H2-type" evidence="2">
    <location>
        <begin position="8"/>
        <end position="35"/>
    </location>
</feature>
<name>A0A9N9DR24_9GLOM</name>
<reference evidence="3" key="1">
    <citation type="submission" date="2021-06" db="EMBL/GenBank/DDBJ databases">
        <authorList>
            <person name="Kallberg Y."/>
            <person name="Tangrot J."/>
            <person name="Rosling A."/>
        </authorList>
    </citation>
    <scope>NUCLEOTIDE SEQUENCE</scope>
    <source>
        <strain evidence="3">UK204</strain>
    </source>
</reference>
<dbReference type="OrthoDB" id="2445488at2759"/>
<evidence type="ECO:0000259" key="2">
    <source>
        <dbReference type="PROSITE" id="PS50157"/>
    </source>
</evidence>
<dbReference type="InterPro" id="IPR036236">
    <property type="entry name" value="Znf_C2H2_sf"/>
</dbReference>
<comment type="caution">
    <text evidence="3">The sequence shown here is derived from an EMBL/GenBank/DDBJ whole genome shotgun (WGS) entry which is preliminary data.</text>
</comment>